<proteinExistence type="predicted"/>
<feature type="signal peptide" evidence="2">
    <location>
        <begin position="1"/>
        <end position="21"/>
    </location>
</feature>
<dbReference type="RefSeq" id="WP_094837682.1">
    <property type="nucleotide sequence ID" value="NZ_NEVQ01000012.1"/>
</dbReference>
<protein>
    <recommendedName>
        <fullName evidence="3">DUF4139 domain-containing protein</fullName>
    </recommendedName>
</protein>
<evidence type="ECO:0000313" key="4">
    <source>
        <dbReference type="EMBL" id="OZI57596.1"/>
    </source>
</evidence>
<gene>
    <name evidence="4" type="ORF">CAL20_09440</name>
</gene>
<evidence type="ECO:0000313" key="5">
    <source>
        <dbReference type="Proteomes" id="UP000216885"/>
    </source>
</evidence>
<dbReference type="AlphaFoldDB" id="A0A261U6P4"/>
<feature type="chain" id="PRO_5012288967" description="DUF4139 domain-containing protein" evidence="2">
    <location>
        <begin position="22"/>
        <end position="669"/>
    </location>
</feature>
<dbReference type="Proteomes" id="UP000216885">
    <property type="component" value="Unassembled WGS sequence"/>
</dbReference>
<evidence type="ECO:0000256" key="1">
    <source>
        <dbReference type="SAM" id="Coils"/>
    </source>
</evidence>
<dbReference type="InterPro" id="IPR037291">
    <property type="entry name" value="DUF4139"/>
</dbReference>
<comment type="caution">
    <text evidence="4">The sequence shown here is derived from an EMBL/GenBank/DDBJ whole genome shotgun (WGS) entry which is preliminary data.</text>
</comment>
<dbReference type="Pfam" id="PF13598">
    <property type="entry name" value="DUF4139"/>
    <property type="match status" value="1"/>
</dbReference>
<keyword evidence="1" id="KW-0175">Coiled coil</keyword>
<evidence type="ECO:0000256" key="2">
    <source>
        <dbReference type="SAM" id="SignalP"/>
    </source>
</evidence>
<dbReference type="InterPro" id="IPR011935">
    <property type="entry name" value="CHP02231"/>
</dbReference>
<reference evidence="4 5" key="1">
    <citation type="submission" date="2017-05" db="EMBL/GenBank/DDBJ databases">
        <title>Complete and WGS of Bordetella genogroups.</title>
        <authorList>
            <person name="Spilker T."/>
            <person name="LiPuma J."/>
        </authorList>
    </citation>
    <scope>NUCLEOTIDE SEQUENCE [LARGE SCALE GENOMIC DNA]</scope>
    <source>
        <strain evidence="4 5">AU9919</strain>
    </source>
</reference>
<dbReference type="EMBL" id="NEVQ01000012">
    <property type="protein sequence ID" value="OZI57596.1"/>
    <property type="molecule type" value="Genomic_DNA"/>
</dbReference>
<organism evidence="4 5">
    <name type="scientific">Bordetella genomosp. 4</name>
    <dbReference type="NCBI Taxonomy" id="463044"/>
    <lineage>
        <taxon>Bacteria</taxon>
        <taxon>Pseudomonadati</taxon>
        <taxon>Pseudomonadota</taxon>
        <taxon>Betaproteobacteria</taxon>
        <taxon>Burkholderiales</taxon>
        <taxon>Alcaligenaceae</taxon>
        <taxon>Bordetella</taxon>
    </lineage>
</organism>
<evidence type="ECO:0000259" key="3">
    <source>
        <dbReference type="Pfam" id="PF13598"/>
    </source>
</evidence>
<name>A0A261U6P4_9BORD</name>
<keyword evidence="2" id="KW-0732">Signal</keyword>
<dbReference type="PANTHER" id="PTHR31005:SF8">
    <property type="entry name" value="DUF4139 DOMAIN-CONTAINING PROTEIN"/>
    <property type="match status" value="1"/>
</dbReference>
<dbReference type="PANTHER" id="PTHR31005">
    <property type="entry name" value="DUF4139 DOMAIN-CONTAINING PROTEIN"/>
    <property type="match status" value="1"/>
</dbReference>
<feature type="coiled-coil region" evidence="1">
    <location>
        <begin position="582"/>
        <end position="654"/>
    </location>
</feature>
<feature type="domain" description="DUF4139" evidence="3">
    <location>
        <begin position="209"/>
        <end position="380"/>
    </location>
</feature>
<sequence>MFHRTVVSLCIAALAPMSVWASDNNGSIREIRLSSGGLAEIVRAAPVSQDGTIRLEVPLDQVDDILKSLVLNSSTASVSGFSLTGPRPLEESFKGLPFPPEALASVPALLTALQGAAVTVTSNGKTVQGKVLGVEPRKGADGAQFFLLSALTSAGAVATLELSQDASVAVDDTALRDKLVEAADAMARAKNDRSRVISIHVAGTSNNNVDVSYVIASPIWKTAYKVVARDDGKARLQAWTVLENASGEDWKHVKIVLSSADPVTLRQRLHQLYWKNRYELPVNTASTNVPRADTGNLANREQAARAAEPAASARMRAIRPAPAAPMLEAAAPAPIAMADQYGGAVASAQDGTATSESDVSATFALPGTYDLANGDTLSAPIVDAEVPATMVSVYQAGASSPHPVAALMLQNTTGVSLPGGILTIYDAQSGYVGDAQLVGLPNEDTRLVSFATDRKVSITEDQQPADEVVEIKVVDGLLRLTQKARVVTRYTVSGALDGERVVVIEHPVRPGWTFSSPASDGKTATHHRLKATVAAGKEQTLEAVDEQLQRNAYAVVDTAPDMLLAWSASSPDKALAAKLVQLAEARRKQIDAQAALQELDEARERLVNEQERIRQNLGAVPGSSDLSTRYLKQLESSENEIRGLSDKRAALQDDVHSLDGKVQQILRTF</sequence>
<accession>A0A261U6P4</accession>
<keyword evidence="5" id="KW-1185">Reference proteome</keyword>